<dbReference type="InterPro" id="IPR021133">
    <property type="entry name" value="HEAT_type_2"/>
</dbReference>
<evidence type="ECO:0000313" key="17">
    <source>
        <dbReference type="EMBL" id="CAK0849278.1"/>
    </source>
</evidence>
<evidence type="ECO:0000256" key="12">
    <source>
        <dbReference type="ARBA" id="ARBA00048202"/>
    </source>
</evidence>
<sequence>MVPSVAQKFIEKGYKIIVEEGAGKGSGVSDAAYAAVGCTVLPRAKVVAESELLFAINPVPTADLGGMKGKMLVAWVGRRLPEGAEYVKAATAAGVTLVDTTSMDVLSSQAKCAGHRAVLEGAYAFERFYQGEITAAGKYPPCHTMVLGIGVAGLAAMGTSNALGSVVRAWDVRDVSDQVTSMGGKWIKVDFKEDGAGAGGYAKESSPEFQAAQKATFHKNAKEVDIIISTAAIPGRKSPVLIEDYMVKDMKPGSVIIDLAAAGGGNCSLTKPGESYKTENGVTIIGYTDLPGRMGLQASSMYAQNMLNMSNHITGKGGAEAFMPNVNSALGAEDGDIIVRSIVCCKDGKEVIAPPPPDPTPVKKKVVKEAKKVEVVDPAKEAMTTSLTISGGSAALLAASLGGDPSFLAMLNTFGLAGAAGYQVVWGVTHALHTPLMAVTNAISGLTAAGGLMCMGAGGGATAQGLAYASVLISSVNISGGFLVTKRMLDLFRTTPGEEDLMPKYLLPAGVLAVAPWAAPAAIPTVGTISGLMCVGSIGGLASQKTASLGCAMGISGVTGAMAMALHGVPSSEMMTALALIGGGGAIGGAIGKAGLVLTLPPAGLAAVATCLSSYMIHPHAGVGHKVGAMLGNLIGGVTFTGSLVAFGKLNGNMSSKPLALPNKNMLNIGAPLGRRRRPVMVLGCWPCCPPLRTGPARNGARGTARQTPHAVLLQQAGRRAIAVEAFVEKGLASEKAEERARALRVLCTQSPTHAVRHAARTVLLLRDPAWNVRHAAVDALAGSEPGLAYGMLAAVPGLAEAIGRLLDDEDPVVRLIAAAVLSRSCGALGHERAAALLDDRALVLSAVARGGECIRYASAELRGDRGVALLAVRQCGSALRYLPEELRADPSLVACAVASPGGGQAVQRYAAAEIRECAFVQHDLEGYAPILRHWRCAEDAAFGARDPCWTAYAAGRARLAAEVQKLTEALQAPTCSGGALALLDALGCRRPDVFAGRHRPQVVAAAVLTKIKLGRRRFRCEDFGAALAAFLGEPEFGPAASAKLLQAEVFLLGALHGRVALAPVVDWADIFLARLLGSAALVPELADEEAAELPRRAHGSREPSPGKPALSLCSVATTADVDGCFDERSECSDWSSEPFAPSSDGVGAEEDVALDHVLSGGGAWDNVAKRVRELCEWMTMKVAASAAAPPRALAAAGLVIGMSESGLLSLDELWKDAGDLQAMEELSARVAETCGPRAVQAPGVRARGAEAAVLAVGCDGLGHLRTEVAAALATAAAAAAGGPTAEGPVPA</sequence>
<dbReference type="Gene3D" id="1.25.10.10">
    <property type="entry name" value="Leucine-rich Repeat Variant"/>
    <property type="match status" value="1"/>
</dbReference>
<feature type="transmembrane region" description="Helical" evidence="14">
    <location>
        <begin position="547"/>
        <end position="567"/>
    </location>
</feature>
<evidence type="ECO:0000313" key="18">
    <source>
        <dbReference type="Proteomes" id="UP001189429"/>
    </source>
</evidence>
<dbReference type="Pfam" id="PF13475">
    <property type="entry name" value="DUF4116"/>
    <property type="match status" value="1"/>
</dbReference>
<keyword evidence="7" id="KW-0521">NADP</keyword>
<dbReference type="Proteomes" id="UP001189429">
    <property type="component" value="Unassembled WGS sequence"/>
</dbReference>
<dbReference type="EC" id="7.1.1.1" evidence="2"/>
<keyword evidence="5 14" id="KW-0812">Transmembrane</keyword>
<evidence type="ECO:0000256" key="9">
    <source>
        <dbReference type="ARBA" id="ARBA00022989"/>
    </source>
</evidence>
<keyword evidence="3" id="KW-1003">Cell membrane</keyword>
<feature type="domain" description="Alanine dehydrogenase/pyridine nucleotide transhydrogenase NAD(H)-binding" evidence="15">
    <location>
        <begin position="125"/>
        <end position="286"/>
    </location>
</feature>
<dbReference type="InterPro" id="IPR024605">
    <property type="entry name" value="NADP_transhyd_a_C"/>
</dbReference>
<dbReference type="PROSITE" id="PS50077">
    <property type="entry name" value="HEAT_REPEAT"/>
    <property type="match status" value="1"/>
</dbReference>
<comment type="catalytic activity">
    <reaction evidence="12">
        <text>NAD(+) + NADPH + H(+)(in) = NADH + NADP(+) + H(+)(out)</text>
        <dbReference type="Rhea" id="RHEA:47992"/>
        <dbReference type="ChEBI" id="CHEBI:15378"/>
        <dbReference type="ChEBI" id="CHEBI:57540"/>
        <dbReference type="ChEBI" id="CHEBI:57783"/>
        <dbReference type="ChEBI" id="CHEBI:57945"/>
        <dbReference type="ChEBI" id="CHEBI:58349"/>
        <dbReference type="EC" id="7.1.1.1"/>
    </reaction>
</comment>
<evidence type="ECO:0000256" key="8">
    <source>
        <dbReference type="ARBA" id="ARBA00022967"/>
    </source>
</evidence>
<protein>
    <recommendedName>
        <fullName evidence="2">proton-translocating NAD(P)(+) transhydrogenase</fullName>
        <ecNumber evidence="2">7.1.1.1</ecNumber>
    </recommendedName>
</protein>
<feature type="transmembrane region" description="Helical" evidence="14">
    <location>
        <begin position="574"/>
        <end position="592"/>
    </location>
</feature>
<gene>
    <name evidence="17" type="ORF">PCOR1329_LOCUS42004</name>
</gene>
<evidence type="ECO:0000256" key="1">
    <source>
        <dbReference type="ARBA" id="ARBA00004429"/>
    </source>
</evidence>
<dbReference type="Pfam" id="PF05222">
    <property type="entry name" value="AlaDh_PNT_N"/>
    <property type="match status" value="1"/>
</dbReference>
<feature type="transmembrane region" description="Helical" evidence="14">
    <location>
        <begin position="505"/>
        <end position="527"/>
    </location>
</feature>
<proteinExistence type="predicted"/>
<dbReference type="Pfam" id="PF01262">
    <property type="entry name" value="AlaDh_PNT_C"/>
    <property type="match status" value="1"/>
</dbReference>
<evidence type="ECO:0000256" key="4">
    <source>
        <dbReference type="ARBA" id="ARBA00022519"/>
    </source>
</evidence>
<dbReference type="Pfam" id="PF02233">
    <property type="entry name" value="PNTB"/>
    <property type="match status" value="1"/>
</dbReference>
<name>A0ABN9TVK8_9DINO</name>
<dbReference type="PANTHER" id="PTHR10160:SF19">
    <property type="entry name" value="PROTON-TRANSLOCATING NAD(P)(+) TRANSHYDROGENASE"/>
    <property type="match status" value="1"/>
</dbReference>
<dbReference type="SUPFAM" id="SSF51735">
    <property type="entry name" value="NAD(P)-binding Rossmann-fold domains"/>
    <property type="match status" value="1"/>
</dbReference>
<evidence type="ECO:0000259" key="16">
    <source>
        <dbReference type="SMART" id="SM01003"/>
    </source>
</evidence>
<dbReference type="InterPro" id="IPR034300">
    <property type="entry name" value="PNTB-like"/>
</dbReference>
<keyword evidence="18" id="KW-1185">Reference proteome</keyword>
<keyword evidence="4" id="KW-0997">Cell inner membrane</keyword>
<evidence type="ECO:0000256" key="5">
    <source>
        <dbReference type="ARBA" id="ARBA00022692"/>
    </source>
</evidence>
<evidence type="ECO:0000256" key="3">
    <source>
        <dbReference type="ARBA" id="ARBA00022475"/>
    </source>
</evidence>
<evidence type="ECO:0000256" key="2">
    <source>
        <dbReference type="ARBA" id="ARBA00012943"/>
    </source>
</evidence>
<accession>A0ABN9TVK8</accession>
<dbReference type="InterPro" id="IPR011989">
    <property type="entry name" value="ARM-like"/>
</dbReference>
<dbReference type="SUPFAM" id="SSF48371">
    <property type="entry name" value="ARM repeat"/>
    <property type="match status" value="1"/>
</dbReference>
<keyword evidence="9 14" id="KW-1133">Transmembrane helix</keyword>
<organism evidence="17 18">
    <name type="scientific">Prorocentrum cordatum</name>
    <dbReference type="NCBI Taxonomy" id="2364126"/>
    <lineage>
        <taxon>Eukaryota</taxon>
        <taxon>Sar</taxon>
        <taxon>Alveolata</taxon>
        <taxon>Dinophyceae</taxon>
        <taxon>Prorocentrales</taxon>
        <taxon>Prorocentraceae</taxon>
        <taxon>Prorocentrum</taxon>
    </lineage>
</organism>
<evidence type="ECO:0000256" key="13">
    <source>
        <dbReference type="PROSITE-ProRule" id="PRU00103"/>
    </source>
</evidence>
<comment type="caution">
    <text evidence="17">The sequence shown here is derived from an EMBL/GenBank/DDBJ whole genome shotgun (WGS) entry which is preliminary data.</text>
</comment>
<comment type="subcellular location">
    <subcellularLocation>
        <location evidence="1">Cell inner membrane</location>
        <topology evidence="1">Multi-pass membrane protein</topology>
    </subcellularLocation>
</comment>
<dbReference type="NCBIfam" id="NF006942">
    <property type="entry name" value="PRK09424.1"/>
    <property type="match status" value="1"/>
</dbReference>
<dbReference type="SUPFAM" id="SSF52283">
    <property type="entry name" value="Formate/glycerate dehydrogenase catalytic domain-like"/>
    <property type="match status" value="1"/>
</dbReference>
<dbReference type="SMART" id="SM01002">
    <property type="entry name" value="AlaDh_PNT_C"/>
    <property type="match status" value="1"/>
</dbReference>
<keyword evidence="8" id="KW-1278">Translocase</keyword>
<dbReference type="InterPro" id="IPR036291">
    <property type="entry name" value="NAD(P)-bd_dom_sf"/>
</dbReference>
<dbReference type="Pfam" id="PF12769">
    <property type="entry name" value="PNTB_4TM"/>
    <property type="match status" value="1"/>
</dbReference>
<feature type="transmembrane region" description="Helical" evidence="14">
    <location>
        <begin position="407"/>
        <end position="426"/>
    </location>
</feature>
<evidence type="ECO:0000256" key="11">
    <source>
        <dbReference type="ARBA" id="ARBA00023136"/>
    </source>
</evidence>
<evidence type="ECO:0000256" key="7">
    <source>
        <dbReference type="ARBA" id="ARBA00022857"/>
    </source>
</evidence>
<reference evidence="17" key="1">
    <citation type="submission" date="2023-10" db="EMBL/GenBank/DDBJ databases">
        <authorList>
            <person name="Chen Y."/>
            <person name="Shah S."/>
            <person name="Dougan E. K."/>
            <person name="Thang M."/>
            <person name="Chan C."/>
        </authorList>
    </citation>
    <scope>NUCLEOTIDE SEQUENCE [LARGE SCALE GENOMIC DNA]</scope>
</reference>
<feature type="transmembrane region" description="Helical" evidence="14">
    <location>
        <begin position="438"/>
        <end position="459"/>
    </location>
</feature>
<keyword evidence="11 14" id="KW-0472">Membrane</keyword>
<dbReference type="InterPro" id="IPR007698">
    <property type="entry name" value="AlaDH/PNT_NAD(H)-bd"/>
</dbReference>
<feature type="transmembrane region" description="Helical" evidence="14">
    <location>
        <begin position="465"/>
        <end position="484"/>
    </location>
</feature>
<dbReference type="InterPro" id="IPR016024">
    <property type="entry name" value="ARM-type_fold"/>
</dbReference>
<keyword evidence="10" id="KW-0520">NAD</keyword>
<feature type="domain" description="Alanine dehydrogenase/pyridine nucleotide transhydrogenase N-terminal" evidence="16">
    <location>
        <begin position="1"/>
        <end position="113"/>
    </location>
</feature>
<evidence type="ECO:0000259" key="15">
    <source>
        <dbReference type="SMART" id="SM01002"/>
    </source>
</evidence>
<evidence type="ECO:0000256" key="14">
    <source>
        <dbReference type="SAM" id="Phobius"/>
    </source>
</evidence>
<dbReference type="Gene3D" id="3.40.50.720">
    <property type="entry name" value="NAD(P)-binding Rossmann-like Domain"/>
    <property type="match status" value="2"/>
</dbReference>
<dbReference type="SMART" id="SM01003">
    <property type="entry name" value="AlaDh_PNT_N"/>
    <property type="match status" value="1"/>
</dbReference>
<feature type="repeat" description="HEAT" evidence="13">
    <location>
        <begin position="799"/>
        <end position="837"/>
    </location>
</feature>
<dbReference type="InterPro" id="IPR007886">
    <property type="entry name" value="AlaDH/PNT_N"/>
</dbReference>
<dbReference type="InterPro" id="IPR025197">
    <property type="entry name" value="DUF4116"/>
</dbReference>
<keyword evidence="6" id="KW-0547">Nucleotide-binding</keyword>
<dbReference type="PANTHER" id="PTHR10160">
    <property type="entry name" value="NAD(P) TRANSHYDROGENASE"/>
    <property type="match status" value="1"/>
</dbReference>
<evidence type="ECO:0000256" key="6">
    <source>
        <dbReference type="ARBA" id="ARBA00022741"/>
    </source>
</evidence>
<evidence type="ECO:0000256" key="10">
    <source>
        <dbReference type="ARBA" id="ARBA00023027"/>
    </source>
</evidence>
<dbReference type="EMBL" id="CAUYUJ010015049">
    <property type="protein sequence ID" value="CAK0849278.1"/>
    <property type="molecule type" value="Genomic_DNA"/>
</dbReference>